<dbReference type="EMBL" id="FNBN01000007">
    <property type="protein sequence ID" value="SDG85982.1"/>
    <property type="molecule type" value="Genomic_DNA"/>
</dbReference>
<dbReference type="PANTHER" id="PTHR48051:SF36">
    <property type="entry name" value="CASPASE FAMILY P20 DOMAIN-CONTAINING PROTEIN"/>
    <property type="match status" value="1"/>
</dbReference>
<reference evidence="4 5" key="1">
    <citation type="submission" date="2016-10" db="EMBL/GenBank/DDBJ databases">
        <authorList>
            <person name="de Groot N.N."/>
        </authorList>
    </citation>
    <scope>NUCLEOTIDE SEQUENCE [LARGE SCALE GENOMIC DNA]</scope>
    <source>
        <strain evidence="4 5">DSM 527</strain>
    </source>
</reference>
<dbReference type="InterPro" id="IPR050216">
    <property type="entry name" value="LRR_domain-containing"/>
</dbReference>
<dbReference type="PROSITE" id="PS51450">
    <property type="entry name" value="LRR"/>
    <property type="match status" value="1"/>
</dbReference>
<dbReference type="InterPro" id="IPR003591">
    <property type="entry name" value="Leu-rich_rpt_typical-subtyp"/>
</dbReference>
<dbReference type="Gene3D" id="2.30.320.10">
    <property type="entry name" value="YwqG-like"/>
    <property type="match status" value="1"/>
</dbReference>
<dbReference type="Gene3D" id="3.80.10.10">
    <property type="entry name" value="Ribonuclease Inhibitor"/>
    <property type="match status" value="1"/>
</dbReference>
<evidence type="ECO:0000313" key="4">
    <source>
        <dbReference type="EMBL" id="SDG85982.1"/>
    </source>
</evidence>
<protein>
    <submittedName>
        <fullName evidence="4">Leucine Rich Repeat</fullName>
    </submittedName>
</protein>
<dbReference type="PANTHER" id="PTHR48051">
    <property type="match status" value="1"/>
</dbReference>
<evidence type="ECO:0000313" key="5">
    <source>
        <dbReference type="Proteomes" id="UP000199045"/>
    </source>
</evidence>
<dbReference type="Pfam" id="PF25019">
    <property type="entry name" value="LRR_R13L1-DRL21"/>
    <property type="match status" value="1"/>
</dbReference>
<feature type="domain" description="R13L1/DRL21-like LRR repeat region" evidence="3">
    <location>
        <begin position="357"/>
        <end position="441"/>
    </location>
</feature>
<dbReference type="Proteomes" id="UP000199045">
    <property type="component" value="Unassembled WGS sequence"/>
</dbReference>
<dbReference type="Pfam" id="PF09234">
    <property type="entry name" value="DUF1963"/>
    <property type="match status" value="1"/>
</dbReference>
<evidence type="ECO:0000256" key="2">
    <source>
        <dbReference type="ARBA" id="ARBA00022737"/>
    </source>
</evidence>
<dbReference type="GO" id="GO:0005737">
    <property type="term" value="C:cytoplasm"/>
    <property type="evidence" value="ECO:0007669"/>
    <property type="project" value="TreeGrafter"/>
</dbReference>
<dbReference type="InterPro" id="IPR056789">
    <property type="entry name" value="LRR_R13L1-DRL21"/>
</dbReference>
<dbReference type="Pfam" id="PF00560">
    <property type="entry name" value="LRR_1"/>
    <property type="match status" value="1"/>
</dbReference>
<evidence type="ECO:0000259" key="3">
    <source>
        <dbReference type="Pfam" id="PF25019"/>
    </source>
</evidence>
<accession>A0A1G7XP68</accession>
<organism evidence="4 5">
    <name type="scientific">Chitinophaga filiformis</name>
    <name type="common">Myxococcus filiformis</name>
    <name type="synonym">Flexibacter filiformis</name>
    <dbReference type="NCBI Taxonomy" id="104663"/>
    <lineage>
        <taxon>Bacteria</taxon>
        <taxon>Pseudomonadati</taxon>
        <taxon>Bacteroidota</taxon>
        <taxon>Chitinophagia</taxon>
        <taxon>Chitinophagales</taxon>
        <taxon>Chitinophagaceae</taxon>
        <taxon>Chitinophaga</taxon>
    </lineage>
</organism>
<dbReference type="SMART" id="SM00369">
    <property type="entry name" value="LRR_TYP"/>
    <property type="match status" value="2"/>
</dbReference>
<dbReference type="SMART" id="SM00364">
    <property type="entry name" value="LRR_BAC"/>
    <property type="match status" value="3"/>
</dbReference>
<keyword evidence="2" id="KW-0677">Repeat</keyword>
<sequence length="806" mass="91371">MALFVTNDEPMQSASTKRFSVSFPSVYEQHIMTVAESIMAEHRKDDKCISYVSVSLEELNYYDYYNGDDLLARFRESCLEERGPVEVIADKTLPVAGLMADIRTAQSPDGHFYYFGLVTINSEYGCIITCDCDLASREFYEPLFDEIWQSLQYFDAAADRGQNNKNITSSTTSSGENATPLLTPSGGQEFWQIGNHFFTLNGQCQSYISDGDLYVKIEAQAPDSIDLDQNDIINSGKVYLQFYFRGIYNAGVPTGKFHFERERNGTYLTYVWKGGFQYSQYLTAEVSLEDGWLLVNGHFNQYPVKLAVKLSVENLAWENYRFLSAEEVSTATPDIVRQLWFTDTHPGVLEDAIRPLTQLKALSIDFQDKKHAADFKEVPKAMKQLMELKDLSLTGVTALDSLPEWLGDLKKLETIRLSDSRVADIHPAIWQLPALKKLYLGGNQLQSVHPVLSESLETLVLSNNKLTTVPESVIRLQYLNIENNPLQHLPAGLEDIPQLSLELAKKMSLLDYSYKGADGQGVVPYDDSRFYAKSDPDLLLLLEEQISAAGLDRFKEGLINRTRRSVAFETTEEDSYFEKGNHRFGGLPDLPPGVSYPSFIDAYGQERGLQFIAQINCAAIAHLQDYLPRTGILYFFVQDLQDQDEMGPRVLYYDGDVSDLQSAKELNIEPAFIYEDHGIYTPLRARSGKYPGIPVMYDTRSLYPELADLEDMYEETEQLKNALKAPSVDPVHSMNSYVFKQHDTPEMEAVNQKRGKPEDWMVLLRIASDNKTGFQFWDAGEIYFVIHKSDLEKKDFSNVHCGLESS</sequence>
<dbReference type="InterPro" id="IPR015315">
    <property type="entry name" value="DUF1963"/>
</dbReference>
<dbReference type="SUPFAM" id="SSF52058">
    <property type="entry name" value="L domain-like"/>
    <property type="match status" value="1"/>
</dbReference>
<name>A0A1G7XP68_CHIFI</name>
<proteinExistence type="predicted"/>
<dbReference type="InterPro" id="IPR001611">
    <property type="entry name" value="Leu-rich_rpt"/>
</dbReference>
<gene>
    <name evidence="4" type="ORF">SAMN04488121_10721</name>
</gene>
<dbReference type="InterPro" id="IPR032675">
    <property type="entry name" value="LRR_dom_sf"/>
</dbReference>
<evidence type="ECO:0000256" key="1">
    <source>
        <dbReference type="ARBA" id="ARBA00022614"/>
    </source>
</evidence>
<keyword evidence="1" id="KW-0433">Leucine-rich repeat</keyword>
<dbReference type="SUPFAM" id="SSF103032">
    <property type="entry name" value="Hypothetical protein YwqG"/>
    <property type="match status" value="1"/>
</dbReference>
<dbReference type="InterPro" id="IPR035948">
    <property type="entry name" value="YwqG-like_sf"/>
</dbReference>
<dbReference type="AlphaFoldDB" id="A0A1G7XP68"/>
<dbReference type="STRING" id="104663.SAMN04488121_10721"/>